<feature type="compositionally biased region" description="Polar residues" evidence="1">
    <location>
        <begin position="208"/>
        <end position="218"/>
    </location>
</feature>
<organism evidence="2 3">
    <name type="scientific">Trapa incisa</name>
    <dbReference type="NCBI Taxonomy" id="236973"/>
    <lineage>
        <taxon>Eukaryota</taxon>
        <taxon>Viridiplantae</taxon>
        <taxon>Streptophyta</taxon>
        <taxon>Embryophyta</taxon>
        <taxon>Tracheophyta</taxon>
        <taxon>Spermatophyta</taxon>
        <taxon>Magnoliopsida</taxon>
        <taxon>eudicotyledons</taxon>
        <taxon>Gunneridae</taxon>
        <taxon>Pentapetalae</taxon>
        <taxon>rosids</taxon>
        <taxon>malvids</taxon>
        <taxon>Myrtales</taxon>
        <taxon>Lythraceae</taxon>
        <taxon>Trapa</taxon>
    </lineage>
</organism>
<dbReference type="PANTHER" id="PTHR33130:SF43">
    <property type="entry name" value="OS01G0688600 PROTEIN"/>
    <property type="match status" value="1"/>
</dbReference>
<dbReference type="InterPro" id="IPR012438">
    <property type="entry name" value="DUF1639"/>
</dbReference>
<keyword evidence="3" id="KW-1185">Reference proteome</keyword>
<gene>
    <name evidence="2" type="ORF">SAY87_024907</name>
</gene>
<evidence type="ECO:0000256" key="1">
    <source>
        <dbReference type="SAM" id="MobiDB-lite"/>
    </source>
</evidence>
<evidence type="ECO:0000313" key="3">
    <source>
        <dbReference type="Proteomes" id="UP001345219"/>
    </source>
</evidence>
<protein>
    <submittedName>
        <fullName evidence="2">Uncharacterized protein</fullName>
    </submittedName>
</protein>
<dbReference type="Pfam" id="PF07797">
    <property type="entry name" value="DUF1639"/>
    <property type="match status" value="1"/>
</dbReference>
<accession>A0AAN7GGM9</accession>
<sequence>MATPPSEDLPPVLDWVAPHWLISSQIEGYTLEKPSPSSSSMVLRPISEPESFPLSTPMASSVKSRPIHNSPLNELNWPPAGPSWAQQRFYRQLSDSIPTQLPPLVDSAGPDGGNSCHLSLSEDHVHRERGRHQEVAAVAGSSLSILVPFGVQEKPSAPHTANTAEAAAALHPVDQDGAPATSQISESGEHEERMPKVQNRKRRRPSVAKNSKTGNRSALDNVQFSVHLKKDEIESDLLSIMGSRQARRQARRSTKRPRIIQQAINNCFPGLWLANITARSYKVVAKHS</sequence>
<dbReference type="AlphaFoldDB" id="A0AAN7GGM9"/>
<dbReference type="PANTHER" id="PTHR33130">
    <property type="entry name" value="PUTATIVE (DUF1639)-RELATED"/>
    <property type="match status" value="1"/>
</dbReference>
<proteinExistence type="predicted"/>
<dbReference type="Proteomes" id="UP001345219">
    <property type="component" value="Chromosome 19"/>
</dbReference>
<feature type="region of interest" description="Disordered" evidence="1">
    <location>
        <begin position="175"/>
        <end position="218"/>
    </location>
</feature>
<evidence type="ECO:0000313" key="2">
    <source>
        <dbReference type="EMBL" id="KAK4741319.1"/>
    </source>
</evidence>
<reference evidence="2 3" key="1">
    <citation type="journal article" date="2023" name="Hortic Res">
        <title>Pangenome of water caltrop reveals structural variations and asymmetric subgenome divergence after allopolyploidization.</title>
        <authorList>
            <person name="Zhang X."/>
            <person name="Chen Y."/>
            <person name="Wang L."/>
            <person name="Yuan Y."/>
            <person name="Fang M."/>
            <person name="Shi L."/>
            <person name="Lu R."/>
            <person name="Comes H.P."/>
            <person name="Ma Y."/>
            <person name="Chen Y."/>
            <person name="Huang G."/>
            <person name="Zhou Y."/>
            <person name="Zheng Z."/>
            <person name="Qiu Y."/>
        </authorList>
    </citation>
    <scope>NUCLEOTIDE SEQUENCE [LARGE SCALE GENOMIC DNA]</scope>
    <source>
        <tissue evidence="2">Roots</tissue>
    </source>
</reference>
<dbReference type="EMBL" id="JAXIOK010000024">
    <property type="protein sequence ID" value="KAK4741319.1"/>
    <property type="molecule type" value="Genomic_DNA"/>
</dbReference>
<name>A0AAN7GGM9_9MYRT</name>
<comment type="caution">
    <text evidence="2">The sequence shown here is derived from an EMBL/GenBank/DDBJ whole genome shotgun (WGS) entry which is preliminary data.</text>
</comment>